<dbReference type="GO" id="GO:0000175">
    <property type="term" value="F:3'-5'-RNA exonuclease activity"/>
    <property type="evidence" value="ECO:0007669"/>
    <property type="project" value="InterPro"/>
</dbReference>
<dbReference type="OrthoDB" id="159416at2"/>
<name>A0A0A3J456_9BACL</name>
<keyword evidence="2" id="KW-0378">Hydrolase</keyword>
<dbReference type="InterPro" id="IPR013520">
    <property type="entry name" value="Ribonucl_H"/>
</dbReference>
<dbReference type="CDD" id="cd06133">
    <property type="entry name" value="ERI-1_3'hExo_like"/>
    <property type="match status" value="1"/>
</dbReference>
<sequence length="353" mass="40944">MSRNETYIFIDIEATLIHGRQNIIEIGAIKWLPDGTIEKFERLIKPSKFKKLNHHIQKLTGITTDEILSASSFDSVIREFIRWCQGNTIFVTFGEFDRKVLEEELTRYHINNDFLYPIIDFQQKYMIDHHLKDQPSLSGLMSSLNIEIKTQHRALADAYSLLNIFVALDGISLIEKQRTNEFALLLSEMKQKETAYEVSITLLIGIVSNEGVSDLSIKSLTKSLHYNTREVERISKEGELQKVLVNDIIPDPDIKRFFNSLVNKLHGKVLITRSGLKQISKIFRLHNCSIPKTEVMTLQQLLKNEDLISLFTMDGQSIATYEKKLQYLINSYQKNIIDEFMKRNLFYKEAVHV</sequence>
<dbReference type="InterPro" id="IPR036397">
    <property type="entry name" value="RNaseH_sf"/>
</dbReference>
<dbReference type="EMBL" id="JPVQ01000018">
    <property type="protein sequence ID" value="KGR90495.1"/>
    <property type="molecule type" value="Genomic_DNA"/>
</dbReference>
<keyword evidence="6" id="KW-1185">Reference proteome</keyword>
<proteinExistence type="predicted"/>
<dbReference type="AlphaFoldDB" id="A0A0A3J456"/>
<dbReference type="InterPro" id="IPR047201">
    <property type="entry name" value="ERI-1_3'hExo-like"/>
</dbReference>
<organism evidence="5 6">
    <name type="scientific">Ureibacillus massiliensis 4400831 = CIP 108448 = CCUG 49529</name>
    <dbReference type="NCBI Taxonomy" id="1211035"/>
    <lineage>
        <taxon>Bacteria</taxon>
        <taxon>Bacillati</taxon>
        <taxon>Bacillota</taxon>
        <taxon>Bacilli</taxon>
        <taxon>Bacillales</taxon>
        <taxon>Caryophanaceae</taxon>
        <taxon>Ureibacillus</taxon>
    </lineage>
</organism>
<keyword evidence="3" id="KW-0269">Exonuclease</keyword>
<dbReference type="Gene3D" id="3.30.420.10">
    <property type="entry name" value="Ribonuclease H-like superfamily/Ribonuclease H"/>
    <property type="match status" value="1"/>
</dbReference>
<gene>
    <name evidence="5" type="ORF">CD30_11170</name>
</gene>
<evidence type="ECO:0000313" key="6">
    <source>
        <dbReference type="Proteomes" id="UP000030595"/>
    </source>
</evidence>
<feature type="domain" description="Exonuclease" evidence="4">
    <location>
        <begin position="6"/>
        <end position="174"/>
    </location>
</feature>
<dbReference type="GO" id="GO:0003676">
    <property type="term" value="F:nucleic acid binding"/>
    <property type="evidence" value="ECO:0007669"/>
    <property type="project" value="InterPro"/>
</dbReference>
<dbReference type="Pfam" id="PF00929">
    <property type="entry name" value="RNase_T"/>
    <property type="match status" value="1"/>
</dbReference>
<accession>A0A0A3J456</accession>
<dbReference type="SUPFAM" id="SSF53098">
    <property type="entry name" value="Ribonuclease H-like"/>
    <property type="match status" value="1"/>
</dbReference>
<evidence type="ECO:0000313" key="5">
    <source>
        <dbReference type="EMBL" id="KGR90495.1"/>
    </source>
</evidence>
<dbReference type="Proteomes" id="UP000030595">
    <property type="component" value="Unassembled WGS sequence"/>
</dbReference>
<dbReference type="PANTHER" id="PTHR30231">
    <property type="entry name" value="DNA POLYMERASE III SUBUNIT EPSILON"/>
    <property type="match status" value="1"/>
</dbReference>
<keyword evidence="1" id="KW-0540">Nuclease</keyword>
<comment type="caution">
    <text evidence="5">The sequence shown here is derived from an EMBL/GenBank/DDBJ whole genome shotgun (WGS) entry which is preliminary data.</text>
</comment>
<dbReference type="RefSeq" id="WP_036176647.1">
    <property type="nucleotide sequence ID" value="NZ_AVCZ01000018.1"/>
</dbReference>
<dbReference type="PANTHER" id="PTHR30231:SF4">
    <property type="entry name" value="PROTEIN NEN2"/>
    <property type="match status" value="1"/>
</dbReference>
<evidence type="ECO:0000256" key="2">
    <source>
        <dbReference type="ARBA" id="ARBA00022801"/>
    </source>
</evidence>
<dbReference type="eggNOG" id="COG5018">
    <property type="taxonomic scope" value="Bacteria"/>
</dbReference>
<evidence type="ECO:0000256" key="3">
    <source>
        <dbReference type="ARBA" id="ARBA00022839"/>
    </source>
</evidence>
<evidence type="ECO:0000256" key="1">
    <source>
        <dbReference type="ARBA" id="ARBA00022722"/>
    </source>
</evidence>
<reference evidence="5 6" key="1">
    <citation type="submission" date="2014-02" db="EMBL/GenBank/DDBJ databases">
        <title>Draft genome sequence of Lysinibacillus massiliensis CCUG 49529.</title>
        <authorList>
            <person name="Zhang F."/>
            <person name="Wang G."/>
            <person name="Zhang L."/>
        </authorList>
    </citation>
    <scope>NUCLEOTIDE SEQUENCE [LARGE SCALE GENOMIC DNA]</scope>
    <source>
        <strain evidence="5 6">CCUG 49529</strain>
    </source>
</reference>
<dbReference type="SMART" id="SM00479">
    <property type="entry name" value="EXOIII"/>
    <property type="match status" value="1"/>
</dbReference>
<dbReference type="InterPro" id="IPR012337">
    <property type="entry name" value="RNaseH-like_sf"/>
</dbReference>
<evidence type="ECO:0000259" key="4">
    <source>
        <dbReference type="SMART" id="SM00479"/>
    </source>
</evidence>
<protein>
    <submittedName>
        <fullName evidence="5">DNA polymerase III subunit epsilon</fullName>
    </submittedName>
</protein>